<dbReference type="EMBL" id="SRKY01000001">
    <property type="protein sequence ID" value="THH38960.1"/>
    <property type="molecule type" value="Genomic_DNA"/>
</dbReference>
<dbReference type="PANTHER" id="PTHR22911">
    <property type="entry name" value="ACYL-MALONYL CONDENSING ENZYME-RELATED"/>
    <property type="match status" value="1"/>
</dbReference>
<dbReference type="OrthoDB" id="9812899at2"/>
<accession>A0A4S4NRV4</accession>
<proteinExistence type="inferred from homology"/>
<comment type="caution">
    <text evidence="8">The sequence shown here is derived from an EMBL/GenBank/DDBJ whole genome shotgun (WGS) entry which is preliminary data.</text>
</comment>
<name>A0A4S4NRV4_9RHOB</name>
<dbReference type="SUPFAM" id="SSF103481">
    <property type="entry name" value="Multidrug resistance efflux transporter EmrE"/>
    <property type="match status" value="2"/>
</dbReference>
<keyword evidence="5 6" id="KW-0472">Membrane</keyword>
<feature type="transmembrane region" description="Helical" evidence="6">
    <location>
        <begin position="9"/>
        <end position="30"/>
    </location>
</feature>
<feature type="transmembrane region" description="Helical" evidence="6">
    <location>
        <begin position="259"/>
        <end position="278"/>
    </location>
</feature>
<keyword evidence="9" id="KW-1185">Reference proteome</keyword>
<evidence type="ECO:0000256" key="4">
    <source>
        <dbReference type="ARBA" id="ARBA00022989"/>
    </source>
</evidence>
<feature type="transmembrane region" description="Helical" evidence="6">
    <location>
        <begin position="42"/>
        <end position="60"/>
    </location>
</feature>
<evidence type="ECO:0000256" key="2">
    <source>
        <dbReference type="ARBA" id="ARBA00009853"/>
    </source>
</evidence>
<organism evidence="8 9">
    <name type="scientific">Aliishimia ponticola</name>
    <dbReference type="NCBI Taxonomy" id="2499833"/>
    <lineage>
        <taxon>Bacteria</taxon>
        <taxon>Pseudomonadati</taxon>
        <taxon>Pseudomonadota</taxon>
        <taxon>Alphaproteobacteria</taxon>
        <taxon>Rhodobacterales</taxon>
        <taxon>Paracoccaceae</taxon>
        <taxon>Aliishimia</taxon>
    </lineage>
</organism>
<evidence type="ECO:0000259" key="7">
    <source>
        <dbReference type="Pfam" id="PF00892"/>
    </source>
</evidence>
<feature type="transmembrane region" description="Helical" evidence="6">
    <location>
        <begin position="290"/>
        <end position="307"/>
    </location>
</feature>
<dbReference type="PANTHER" id="PTHR22911:SF6">
    <property type="entry name" value="SOLUTE CARRIER FAMILY 35 MEMBER G1"/>
    <property type="match status" value="1"/>
</dbReference>
<comment type="subcellular location">
    <subcellularLocation>
        <location evidence="1">Membrane</location>
        <topology evidence="1">Multi-pass membrane protein</topology>
    </subcellularLocation>
</comment>
<feature type="transmembrane region" description="Helical" evidence="6">
    <location>
        <begin position="72"/>
        <end position="93"/>
    </location>
</feature>
<evidence type="ECO:0000313" key="8">
    <source>
        <dbReference type="EMBL" id="THH38960.1"/>
    </source>
</evidence>
<reference evidence="8 9" key="1">
    <citation type="submission" date="2019-04" db="EMBL/GenBank/DDBJ databases">
        <title>Shimia ponticola sp. nov., isolated from seawater.</title>
        <authorList>
            <person name="Kim Y.-O."/>
            <person name="Yoon J.-H."/>
        </authorList>
    </citation>
    <scope>NUCLEOTIDE SEQUENCE [LARGE SCALE GENOMIC DNA]</scope>
    <source>
        <strain evidence="8 9">MYP11</strain>
    </source>
</reference>
<evidence type="ECO:0000313" key="9">
    <source>
        <dbReference type="Proteomes" id="UP000306602"/>
    </source>
</evidence>
<dbReference type="RefSeq" id="WP_136461879.1">
    <property type="nucleotide sequence ID" value="NZ_SRKY01000001.1"/>
</dbReference>
<feature type="transmembrane region" description="Helical" evidence="6">
    <location>
        <begin position="129"/>
        <end position="147"/>
    </location>
</feature>
<keyword evidence="4 6" id="KW-1133">Transmembrane helix</keyword>
<feature type="domain" description="EamA" evidence="7">
    <location>
        <begin position="11"/>
        <end position="143"/>
    </location>
</feature>
<evidence type="ECO:0000256" key="3">
    <source>
        <dbReference type="ARBA" id="ARBA00022692"/>
    </source>
</evidence>
<evidence type="ECO:0000256" key="6">
    <source>
        <dbReference type="SAM" id="Phobius"/>
    </source>
</evidence>
<comment type="similarity">
    <text evidence="2">Belongs to the drug/metabolite transporter (DMT) superfamily. 10 TMS drug/metabolite exporter (DME) (TC 2.A.7.3) family.</text>
</comment>
<dbReference type="AlphaFoldDB" id="A0A4S4NRV4"/>
<dbReference type="InterPro" id="IPR000620">
    <property type="entry name" value="EamA_dom"/>
</dbReference>
<dbReference type="GO" id="GO:0016020">
    <property type="term" value="C:membrane"/>
    <property type="evidence" value="ECO:0007669"/>
    <property type="project" value="UniProtKB-SubCell"/>
</dbReference>
<dbReference type="Proteomes" id="UP000306602">
    <property type="component" value="Unassembled WGS sequence"/>
</dbReference>
<evidence type="ECO:0000256" key="1">
    <source>
        <dbReference type="ARBA" id="ARBA00004141"/>
    </source>
</evidence>
<feature type="transmembrane region" description="Helical" evidence="6">
    <location>
        <begin position="235"/>
        <end position="252"/>
    </location>
</feature>
<feature type="transmembrane region" description="Helical" evidence="6">
    <location>
        <begin position="185"/>
        <end position="205"/>
    </location>
</feature>
<evidence type="ECO:0000256" key="5">
    <source>
        <dbReference type="ARBA" id="ARBA00023136"/>
    </source>
</evidence>
<keyword evidence="3 6" id="KW-0812">Transmembrane</keyword>
<feature type="transmembrane region" description="Helical" evidence="6">
    <location>
        <begin position="99"/>
        <end position="117"/>
    </location>
</feature>
<dbReference type="Pfam" id="PF00892">
    <property type="entry name" value="EamA"/>
    <property type="match status" value="1"/>
</dbReference>
<sequence length="312" mass="33124">MENSAQHRTLLGVMFMSIGMFCISLNDMAVKALSGGYPLHEIVLIRSVIGICITVGLLRFEGGFAALRVQQPGLHVARALCIVFANSAFYAAIVAMPLATASAIYFVAPLFVTLLAIPVLGEAVGPRRIAAVSVGFIGVLVILWPELDSAAGLGWVTALPVMAAAGYAVTSVLTRKLGAAAPASVLAFNLQAAFILSSLAVYLIAGDGRFAAQEGISESSRFLLRAWVWPERADLPVLAGLGLLSGIVGYSMSQAYRMAAAAVVAPFEYLLLIYSLFWGWTVFGEWPKPTVFLGAAIIVLAGVYIVWRERGK</sequence>
<protein>
    <submittedName>
        <fullName evidence="8">DMT family transporter</fullName>
    </submittedName>
</protein>
<dbReference type="InterPro" id="IPR037185">
    <property type="entry name" value="EmrE-like"/>
</dbReference>
<feature type="transmembrane region" description="Helical" evidence="6">
    <location>
        <begin position="153"/>
        <end position="173"/>
    </location>
</feature>
<gene>
    <name evidence="8" type="ORF">E4Z66_05225</name>
</gene>